<dbReference type="InterPro" id="IPR011034">
    <property type="entry name" value="Formyl_transferase-like_C_sf"/>
</dbReference>
<dbReference type="Proteomes" id="UP001431656">
    <property type="component" value="Chromosome"/>
</dbReference>
<accession>A0AAN0KBS5</accession>
<dbReference type="InterPro" id="IPR005793">
    <property type="entry name" value="Formyl_trans_C"/>
</dbReference>
<dbReference type="AlphaFoldDB" id="A0AAN0KBS5"/>
<evidence type="ECO:0000313" key="9">
    <source>
        <dbReference type="Proteomes" id="UP001431656"/>
    </source>
</evidence>
<evidence type="ECO:0000256" key="5">
    <source>
        <dbReference type="HAMAP-Rule" id="MF_00182"/>
    </source>
</evidence>
<dbReference type="EC" id="2.1.2.9" evidence="2 5"/>
<organism evidence="8 9">
    <name type="scientific">Brooklawnia propionicigenes</name>
    <dbReference type="NCBI Taxonomy" id="3041175"/>
    <lineage>
        <taxon>Bacteria</taxon>
        <taxon>Bacillati</taxon>
        <taxon>Actinomycetota</taxon>
        <taxon>Actinomycetes</taxon>
        <taxon>Propionibacteriales</taxon>
        <taxon>Propionibacteriaceae</taxon>
        <taxon>Brooklawnia</taxon>
    </lineage>
</organism>
<dbReference type="GO" id="GO:0004479">
    <property type="term" value="F:methionyl-tRNA formyltransferase activity"/>
    <property type="evidence" value="ECO:0007669"/>
    <property type="project" value="UniProtKB-UniRule"/>
</dbReference>
<feature type="domain" description="Formyl transferase N-terminal" evidence="6">
    <location>
        <begin position="1"/>
        <end position="176"/>
    </location>
</feature>
<dbReference type="EMBL" id="AP028056">
    <property type="protein sequence ID" value="BEH03607.1"/>
    <property type="molecule type" value="Genomic_DNA"/>
</dbReference>
<comment type="similarity">
    <text evidence="1 5">Belongs to the Fmt family.</text>
</comment>
<evidence type="ECO:0000256" key="4">
    <source>
        <dbReference type="ARBA" id="ARBA00022917"/>
    </source>
</evidence>
<feature type="domain" description="Formyl transferase C-terminal" evidence="7">
    <location>
        <begin position="201"/>
        <end position="298"/>
    </location>
</feature>
<gene>
    <name evidence="5 8" type="primary">fmt</name>
    <name evidence="8" type="ORF">brsh051_28880</name>
</gene>
<evidence type="ECO:0000256" key="1">
    <source>
        <dbReference type="ARBA" id="ARBA00010699"/>
    </source>
</evidence>
<dbReference type="InterPro" id="IPR041711">
    <property type="entry name" value="Met-tRNA-FMT_N"/>
</dbReference>
<evidence type="ECO:0000259" key="7">
    <source>
        <dbReference type="Pfam" id="PF02911"/>
    </source>
</evidence>
<keyword evidence="3 5" id="KW-0808">Transferase</keyword>
<evidence type="ECO:0000256" key="2">
    <source>
        <dbReference type="ARBA" id="ARBA00012261"/>
    </source>
</evidence>
<protein>
    <recommendedName>
        <fullName evidence="2 5">Methionyl-tRNA formyltransferase</fullName>
        <ecNumber evidence="2 5">2.1.2.9</ecNumber>
    </recommendedName>
</protein>
<dbReference type="Pfam" id="PF00551">
    <property type="entry name" value="Formyl_trans_N"/>
    <property type="match status" value="1"/>
</dbReference>
<dbReference type="Gene3D" id="3.40.50.12230">
    <property type="match status" value="1"/>
</dbReference>
<keyword evidence="4 5" id="KW-0648">Protein biosynthesis</keyword>
<dbReference type="SUPFAM" id="SSF53328">
    <property type="entry name" value="Formyltransferase"/>
    <property type="match status" value="1"/>
</dbReference>
<dbReference type="InterPro" id="IPR005794">
    <property type="entry name" value="Fmt"/>
</dbReference>
<dbReference type="InterPro" id="IPR036477">
    <property type="entry name" value="Formyl_transf_N_sf"/>
</dbReference>
<reference evidence="8" key="1">
    <citation type="journal article" date="2024" name="Int. J. Syst. Evol. Microbiol.">
        <title>Brooklawnia propionicigenes sp. nov., a facultatively anaerobic, propionate-producing bacterium isolated from a methanogenic reactor treating waste from cattle farms.</title>
        <authorList>
            <person name="Akita Y."/>
            <person name="Ueki A."/>
            <person name="Tonouchi A."/>
            <person name="Sugawara Y."/>
            <person name="Honma S."/>
            <person name="Kaku N."/>
            <person name="Ueki K."/>
        </authorList>
    </citation>
    <scope>NUCLEOTIDE SEQUENCE</scope>
    <source>
        <strain evidence="8">SH051</strain>
    </source>
</reference>
<dbReference type="InterPro" id="IPR044135">
    <property type="entry name" value="Met-tRNA-FMT_C"/>
</dbReference>
<dbReference type="HAMAP" id="MF_00182">
    <property type="entry name" value="Formyl_trans"/>
    <property type="match status" value="1"/>
</dbReference>
<dbReference type="Pfam" id="PF02911">
    <property type="entry name" value="Formyl_trans_C"/>
    <property type="match status" value="1"/>
</dbReference>
<dbReference type="InterPro" id="IPR002376">
    <property type="entry name" value="Formyl_transf_N"/>
</dbReference>
<comment type="function">
    <text evidence="5">Attaches a formyl group to the free amino group of methionyl-tRNA(fMet). The formyl group appears to play a dual role in the initiator identity of N-formylmethionyl-tRNA by promoting its recognition by IF2 and preventing the misappropriation of this tRNA by the elongation apparatus.</text>
</comment>
<dbReference type="KEGG" id="broo:brsh051_28880"/>
<keyword evidence="9" id="KW-1185">Reference proteome</keyword>
<evidence type="ECO:0000313" key="8">
    <source>
        <dbReference type="EMBL" id="BEH03607.1"/>
    </source>
</evidence>
<evidence type="ECO:0000256" key="3">
    <source>
        <dbReference type="ARBA" id="ARBA00022679"/>
    </source>
</evidence>
<dbReference type="NCBIfam" id="TIGR00460">
    <property type="entry name" value="fmt"/>
    <property type="match status" value="1"/>
</dbReference>
<sequence length="309" mass="32205">MRIIFAGTPETALPSLRALVEQGHEIVAVLTRPDAPAGRGKKLTASPVASLADQLGLPVLKPSKADDELVAQVRGLDADVAAVVAFGMLLPQALLDAVPGGWINLHFSLLPRWRGAAPVQRAIWAGDAVSGVTAFRITKPLDAGPVYRTLEVPVEPGESSGALLARLAELGAPVLAGAIADAGAGIQPVPQPTSGITTAAKIRPADAQIDWTRPAAEIDRLVRAVSPDPGAWTLLHGERFKVFTATPAQRAEPRLAPGELAADRRHLWVGTGDGDMQLIQVAAAGRKPMAGADWARGQHDGVSGVRFDG</sequence>
<dbReference type="SUPFAM" id="SSF50486">
    <property type="entry name" value="FMT C-terminal domain-like"/>
    <property type="match status" value="1"/>
</dbReference>
<dbReference type="CDD" id="cd08704">
    <property type="entry name" value="Met_tRNA_FMT_C"/>
    <property type="match status" value="1"/>
</dbReference>
<name>A0AAN0KBS5_9ACTN</name>
<dbReference type="RefSeq" id="WP_286266258.1">
    <property type="nucleotide sequence ID" value="NZ_AP028056.1"/>
</dbReference>
<proteinExistence type="inferred from homology"/>
<dbReference type="PANTHER" id="PTHR11138">
    <property type="entry name" value="METHIONYL-TRNA FORMYLTRANSFERASE"/>
    <property type="match status" value="1"/>
</dbReference>
<comment type="catalytic activity">
    <reaction evidence="5">
        <text>L-methionyl-tRNA(fMet) + (6R)-10-formyltetrahydrofolate = N-formyl-L-methionyl-tRNA(fMet) + (6S)-5,6,7,8-tetrahydrofolate + H(+)</text>
        <dbReference type="Rhea" id="RHEA:24380"/>
        <dbReference type="Rhea" id="RHEA-COMP:9952"/>
        <dbReference type="Rhea" id="RHEA-COMP:9953"/>
        <dbReference type="ChEBI" id="CHEBI:15378"/>
        <dbReference type="ChEBI" id="CHEBI:57453"/>
        <dbReference type="ChEBI" id="CHEBI:78530"/>
        <dbReference type="ChEBI" id="CHEBI:78844"/>
        <dbReference type="ChEBI" id="CHEBI:195366"/>
        <dbReference type="EC" id="2.1.2.9"/>
    </reaction>
</comment>
<dbReference type="PANTHER" id="PTHR11138:SF5">
    <property type="entry name" value="METHIONYL-TRNA FORMYLTRANSFERASE, MITOCHONDRIAL"/>
    <property type="match status" value="1"/>
</dbReference>
<feature type="binding site" evidence="5">
    <location>
        <begin position="108"/>
        <end position="111"/>
    </location>
    <ligand>
        <name>(6S)-5,6,7,8-tetrahydrofolate</name>
        <dbReference type="ChEBI" id="CHEBI:57453"/>
    </ligand>
</feature>
<dbReference type="GO" id="GO:0005829">
    <property type="term" value="C:cytosol"/>
    <property type="evidence" value="ECO:0007669"/>
    <property type="project" value="TreeGrafter"/>
</dbReference>
<dbReference type="CDD" id="cd08646">
    <property type="entry name" value="FMT_core_Met-tRNA-FMT_N"/>
    <property type="match status" value="1"/>
</dbReference>
<evidence type="ECO:0000259" key="6">
    <source>
        <dbReference type="Pfam" id="PF00551"/>
    </source>
</evidence>